<dbReference type="EMBL" id="QGTT01000002">
    <property type="protein sequence ID" value="PWW15131.1"/>
    <property type="molecule type" value="Genomic_DNA"/>
</dbReference>
<feature type="domain" description="Cell-division protein ZapC C-terminal" evidence="1">
    <location>
        <begin position="98"/>
        <end position="177"/>
    </location>
</feature>
<keyword evidence="3" id="KW-0132">Cell division</keyword>
<evidence type="ECO:0000259" key="2">
    <source>
        <dbReference type="Pfam" id="PF21083"/>
    </source>
</evidence>
<comment type="caution">
    <text evidence="3">The sequence shown here is derived from an EMBL/GenBank/DDBJ whole genome shotgun (WGS) entry which is preliminary data.</text>
</comment>
<evidence type="ECO:0000313" key="3">
    <source>
        <dbReference type="EMBL" id="PWW15131.1"/>
    </source>
</evidence>
<name>A0A317QDW7_9GAMM</name>
<dbReference type="Pfam" id="PF07126">
    <property type="entry name" value="ZapC_C"/>
    <property type="match status" value="1"/>
</dbReference>
<reference evidence="3 4" key="1">
    <citation type="submission" date="2018-05" db="EMBL/GenBank/DDBJ databases">
        <title>Freshwater and sediment microbial communities from various areas in North America, analyzing microbe dynamics in response to fracking.</title>
        <authorList>
            <person name="Lamendella R."/>
        </authorList>
    </citation>
    <scope>NUCLEOTIDE SEQUENCE [LARGE SCALE GENOMIC DNA]</scope>
    <source>
        <strain evidence="3 4">125B1</strain>
    </source>
</reference>
<feature type="domain" description="Cell-division protein ZapC N-terminal" evidence="2">
    <location>
        <begin position="5"/>
        <end position="66"/>
    </location>
</feature>
<keyword evidence="4" id="KW-1185">Reference proteome</keyword>
<dbReference type="InterPro" id="IPR048373">
    <property type="entry name" value="ZapC_N"/>
</dbReference>
<dbReference type="RefSeq" id="WP_181394880.1">
    <property type="nucleotide sequence ID" value="NZ_QGTT01000002.1"/>
</dbReference>
<dbReference type="GO" id="GO:0051301">
    <property type="term" value="P:cell division"/>
    <property type="evidence" value="ECO:0007669"/>
    <property type="project" value="UniProtKB-KW"/>
</dbReference>
<organism evidence="3 4">
    <name type="scientific">Pseudidiomarina maritima</name>
    <dbReference type="NCBI Taxonomy" id="519453"/>
    <lineage>
        <taxon>Bacteria</taxon>
        <taxon>Pseudomonadati</taxon>
        <taxon>Pseudomonadota</taxon>
        <taxon>Gammaproteobacteria</taxon>
        <taxon>Alteromonadales</taxon>
        <taxon>Idiomarinaceae</taxon>
        <taxon>Pseudidiomarina</taxon>
    </lineage>
</organism>
<proteinExistence type="predicted"/>
<dbReference type="InterPro" id="IPR048372">
    <property type="entry name" value="ZapC_C"/>
</dbReference>
<dbReference type="Proteomes" id="UP000246964">
    <property type="component" value="Unassembled WGS sequence"/>
</dbReference>
<dbReference type="AlphaFoldDB" id="A0A317QDW7"/>
<evidence type="ECO:0000313" key="4">
    <source>
        <dbReference type="Proteomes" id="UP000246964"/>
    </source>
</evidence>
<gene>
    <name evidence="3" type="ORF">DET45_102134</name>
</gene>
<dbReference type="Pfam" id="PF21083">
    <property type="entry name" value="ZapC_N"/>
    <property type="match status" value="1"/>
</dbReference>
<protein>
    <submittedName>
        <fullName evidence="3">Cell division protein ZapC</fullName>
    </submittedName>
</protein>
<keyword evidence="3" id="KW-0131">Cell cycle</keyword>
<sequence length="194" mass="21963">MHVNIQWQWFCEPATKHLGIQLESGTPHLCPYKASRLIPLYPLQASLTTDEAQLFQEFTECLEEVSSLIETSIQQPCNSDWVQAAGLNLLIIQRFGRPQLPQSWYFQEALIAEQTQQELKLGALVQLNSGLQQGLCVVLQQDGEFAECMVLGAEFVLSDVKTLRQFDVFKVMINRLQRGPHETHADGSHTLRLA</sequence>
<accession>A0A317QDW7</accession>
<evidence type="ECO:0000259" key="1">
    <source>
        <dbReference type="Pfam" id="PF07126"/>
    </source>
</evidence>